<comment type="caution">
    <text evidence="1">The sequence shown here is derived from an EMBL/GenBank/DDBJ whole genome shotgun (WGS) entry which is preliminary data.</text>
</comment>
<accession>A0A0F9I845</accession>
<sequence>MKFRSLHKWDDPQESKELILFAQLVDELMFAFTLDTYKPSAMNTSLLVREAIQTYLAIESGTIKGPNLKHVINELCENIDKDTIAQELIMVDLGGIKSTLKDPKTPDKTKLTCLKLIESQMPLRLYKSMNEKLLIGAICETKNSSSIRSLTRSYITTLLNSGYSEKYIQDMARQFFHYSDNRISGNSDISLFLENFKNEPEEFQVVYKGPLFLNGFRNSAEKLGIIITENKDELSHVIDTFNFNLQNNQIYLITKCEAKEYHKAKKYSDTKIDQLQTLIGLYHHKESPKKITEGLVISPGLRDGKIVASHFNPMHKCKDLKVGNASRKLNKFMDGFSMERESFLRFNRSADLHALALASDSVENQLINLWTALESLLPSKDDEKLSQIEHISNSIMPFLNIGYIQKIVIRLSKDLLVWNSRVSKRILKEVECSGIPEKILNLLALNKYEALRNELKGRFNDFHLLSERFAYIERLLSSPLNVVSSLDSHKQRVDWQIRRIYRARNMIVHDGRTPSYTEILIENTHDYLDTILSSLMSLGSKDHILNSIDQGFKMAELGYLSYYKRLNAKGLIFDESNIELFFENDRI</sequence>
<protein>
    <submittedName>
        <fullName evidence="1">Uncharacterized protein</fullName>
    </submittedName>
</protein>
<organism evidence="1">
    <name type="scientific">marine sediment metagenome</name>
    <dbReference type="NCBI Taxonomy" id="412755"/>
    <lineage>
        <taxon>unclassified sequences</taxon>
        <taxon>metagenomes</taxon>
        <taxon>ecological metagenomes</taxon>
    </lineage>
</organism>
<proteinExistence type="predicted"/>
<reference evidence="1" key="1">
    <citation type="journal article" date="2015" name="Nature">
        <title>Complex archaea that bridge the gap between prokaryotes and eukaryotes.</title>
        <authorList>
            <person name="Spang A."/>
            <person name="Saw J.H."/>
            <person name="Jorgensen S.L."/>
            <person name="Zaremba-Niedzwiedzka K."/>
            <person name="Martijn J."/>
            <person name="Lind A.E."/>
            <person name="van Eijk R."/>
            <person name="Schleper C."/>
            <person name="Guy L."/>
            <person name="Ettema T.J."/>
        </authorList>
    </citation>
    <scope>NUCLEOTIDE SEQUENCE</scope>
</reference>
<gene>
    <name evidence="1" type="ORF">LCGC14_1692050</name>
</gene>
<dbReference type="EMBL" id="LAZR01014813">
    <property type="protein sequence ID" value="KKM15834.1"/>
    <property type="molecule type" value="Genomic_DNA"/>
</dbReference>
<name>A0A0F9I845_9ZZZZ</name>
<dbReference type="AlphaFoldDB" id="A0A0F9I845"/>
<evidence type="ECO:0000313" key="1">
    <source>
        <dbReference type="EMBL" id="KKM15834.1"/>
    </source>
</evidence>